<reference evidence="5 6" key="1">
    <citation type="submission" date="2016-12" db="EMBL/GenBank/DDBJ databases">
        <authorList>
            <person name="Song W.-J."/>
            <person name="Kurnit D.M."/>
        </authorList>
    </citation>
    <scope>NUCLEOTIDE SEQUENCE [LARGE SCALE GENOMIC DNA]</scope>
    <source>
        <strain evidence="5 6">IMCC3135</strain>
    </source>
</reference>
<dbReference type="GO" id="GO:0003700">
    <property type="term" value="F:DNA-binding transcription factor activity"/>
    <property type="evidence" value="ECO:0007669"/>
    <property type="project" value="InterPro"/>
</dbReference>
<protein>
    <submittedName>
        <fullName evidence="5">Transcriptional activator NphR</fullName>
    </submittedName>
</protein>
<proteinExistence type="predicted"/>
<dbReference type="InterPro" id="IPR050204">
    <property type="entry name" value="AraC_XylS_family_regulators"/>
</dbReference>
<name>A0A2Z2NU19_9GAMM</name>
<dbReference type="PANTHER" id="PTHR46796">
    <property type="entry name" value="HTH-TYPE TRANSCRIPTIONAL ACTIVATOR RHAS-RELATED"/>
    <property type="match status" value="1"/>
</dbReference>
<evidence type="ECO:0000259" key="4">
    <source>
        <dbReference type="PROSITE" id="PS01124"/>
    </source>
</evidence>
<keyword evidence="2" id="KW-0238">DNA-binding</keyword>
<organism evidence="5 6">
    <name type="scientific">Granulosicoccus antarcticus IMCC3135</name>
    <dbReference type="NCBI Taxonomy" id="1192854"/>
    <lineage>
        <taxon>Bacteria</taxon>
        <taxon>Pseudomonadati</taxon>
        <taxon>Pseudomonadota</taxon>
        <taxon>Gammaproteobacteria</taxon>
        <taxon>Chromatiales</taxon>
        <taxon>Granulosicoccaceae</taxon>
        <taxon>Granulosicoccus</taxon>
    </lineage>
</organism>
<keyword evidence="1" id="KW-0805">Transcription regulation</keyword>
<gene>
    <name evidence="5" type="primary">nphR</name>
    <name evidence="5" type="ORF">IMCC3135_05120</name>
</gene>
<evidence type="ECO:0000313" key="6">
    <source>
        <dbReference type="Proteomes" id="UP000250079"/>
    </source>
</evidence>
<dbReference type="Proteomes" id="UP000250079">
    <property type="component" value="Chromosome"/>
</dbReference>
<keyword evidence="3" id="KW-0804">Transcription</keyword>
<dbReference type="SMART" id="SM00342">
    <property type="entry name" value="HTH_ARAC"/>
    <property type="match status" value="1"/>
</dbReference>
<dbReference type="Pfam" id="PF12833">
    <property type="entry name" value="HTH_18"/>
    <property type="match status" value="1"/>
</dbReference>
<dbReference type="EMBL" id="CP018632">
    <property type="protein sequence ID" value="ASJ71137.1"/>
    <property type="molecule type" value="Genomic_DNA"/>
</dbReference>
<dbReference type="InterPro" id="IPR035418">
    <property type="entry name" value="AraC-bd_2"/>
</dbReference>
<evidence type="ECO:0000256" key="3">
    <source>
        <dbReference type="ARBA" id="ARBA00023163"/>
    </source>
</evidence>
<feature type="domain" description="HTH araC/xylS-type" evidence="4">
    <location>
        <begin position="216"/>
        <end position="317"/>
    </location>
</feature>
<dbReference type="AlphaFoldDB" id="A0A2Z2NU19"/>
<dbReference type="GO" id="GO:0043565">
    <property type="term" value="F:sequence-specific DNA binding"/>
    <property type="evidence" value="ECO:0007669"/>
    <property type="project" value="InterPro"/>
</dbReference>
<evidence type="ECO:0000256" key="2">
    <source>
        <dbReference type="ARBA" id="ARBA00023125"/>
    </source>
</evidence>
<dbReference type="InterPro" id="IPR018060">
    <property type="entry name" value="HTH_AraC"/>
</dbReference>
<dbReference type="Pfam" id="PF14525">
    <property type="entry name" value="AraC_binding_2"/>
    <property type="match status" value="1"/>
</dbReference>
<dbReference type="PROSITE" id="PS01124">
    <property type="entry name" value="HTH_ARAC_FAMILY_2"/>
    <property type="match status" value="1"/>
</dbReference>
<accession>A0A2Z2NU19</accession>
<evidence type="ECO:0000256" key="1">
    <source>
        <dbReference type="ARBA" id="ARBA00023015"/>
    </source>
</evidence>
<sequence length="329" mass="37193">MDPQTHYNTVNIPKKERFGFWHEAVCDSYVRLDCTTGADRRNFHGCIDIDRYSMLSISNVQGSAHTVNRRNTDIRQETDSCFLISLQLTHTAVLSQFDQQTILRPGDMALYSSTAPYELSLSDNFHQIVIQLPKKCLLDRLPTAELMAARLIDGQSGIGKLVRENIIAFSDYANESTPSLQTLIQNTLIDLVATGLASSQEFRTIELSSPEQHVLLRAKSFIRDNLHDHELDRTKVATHTGLSVRRLNAIFAKEDVSLSSYIRQTRLDAIALELRDPRFAQLSISEIAIKHGTQNLQHFSTCFRNRFDCTPRAYRVQIAAQEQKPGTAA</sequence>
<dbReference type="RefSeq" id="WP_088916612.1">
    <property type="nucleotide sequence ID" value="NZ_CP018632.1"/>
</dbReference>
<dbReference type="InterPro" id="IPR009057">
    <property type="entry name" value="Homeodomain-like_sf"/>
</dbReference>
<dbReference type="OrthoDB" id="2547276at2"/>
<dbReference type="SUPFAM" id="SSF46689">
    <property type="entry name" value="Homeodomain-like"/>
    <property type="match status" value="1"/>
</dbReference>
<evidence type="ECO:0000313" key="5">
    <source>
        <dbReference type="EMBL" id="ASJ71137.1"/>
    </source>
</evidence>
<dbReference type="Gene3D" id="1.10.10.60">
    <property type="entry name" value="Homeodomain-like"/>
    <property type="match status" value="1"/>
</dbReference>
<dbReference type="PANTHER" id="PTHR46796:SF6">
    <property type="entry name" value="ARAC SUBFAMILY"/>
    <property type="match status" value="1"/>
</dbReference>
<keyword evidence="6" id="KW-1185">Reference proteome</keyword>
<dbReference type="KEGG" id="gai:IMCC3135_05120"/>